<protein>
    <submittedName>
        <fullName evidence="1">Uncharacterized protein</fullName>
    </submittedName>
</protein>
<accession>A0A0V0Y677</accession>
<evidence type="ECO:0000313" key="2">
    <source>
        <dbReference type="Proteomes" id="UP000054815"/>
    </source>
</evidence>
<evidence type="ECO:0000313" key="1">
    <source>
        <dbReference type="EMBL" id="KRX95934.1"/>
    </source>
</evidence>
<sequence length="66" mass="7906">MILELHKKNEMVFNDAKTAIQGSCILCRLIVQFQRYEVELRLAERDEAKRKRKVSVVWTGMGYFEW</sequence>
<dbReference type="AlphaFoldDB" id="A0A0V0Y677"/>
<reference evidence="1 2" key="1">
    <citation type="submission" date="2015-01" db="EMBL/GenBank/DDBJ databases">
        <title>Evolution of Trichinella species and genotypes.</title>
        <authorList>
            <person name="Korhonen P.K."/>
            <person name="Edoardo P."/>
            <person name="Giuseppe L.R."/>
            <person name="Gasser R.B."/>
        </authorList>
    </citation>
    <scope>NUCLEOTIDE SEQUENCE [LARGE SCALE GENOMIC DNA]</scope>
    <source>
        <strain evidence="1">ISS141</strain>
    </source>
</reference>
<dbReference type="EMBL" id="JYDU01000049">
    <property type="protein sequence ID" value="KRX95934.1"/>
    <property type="molecule type" value="Genomic_DNA"/>
</dbReference>
<proteinExistence type="predicted"/>
<comment type="caution">
    <text evidence="1">The sequence shown here is derived from an EMBL/GenBank/DDBJ whole genome shotgun (WGS) entry which is preliminary data.</text>
</comment>
<gene>
    <name evidence="1" type="ORF">T4E_12198</name>
</gene>
<name>A0A0V0Y677_TRIPS</name>
<organism evidence="1 2">
    <name type="scientific">Trichinella pseudospiralis</name>
    <name type="common">Parasitic roundworm</name>
    <dbReference type="NCBI Taxonomy" id="6337"/>
    <lineage>
        <taxon>Eukaryota</taxon>
        <taxon>Metazoa</taxon>
        <taxon>Ecdysozoa</taxon>
        <taxon>Nematoda</taxon>
        <taxon>Enoplea</taxon>
        <taxon>Dorylaimia</taxon>
        <taxon>Trichinellida</taxon>
        <taxon>Trichinellidae</taxon>
        <taxon>Trichinella</taxon>
    </lineage>
</organism>
<dbReference type="Proteomes" id="UP000054815">
    <property type="component" value="Unassembled WGS sequence"/>
</dbReference>